<accession>A0A4Q9MTM3</accession>
<gene>
    <name evidence="1" type="ORF">BD311DRAFT_133426</name>
</gene>
<organism evidence="1">
    <name type="scientific">Dichomitus squalens</name>
    <dbReference type="NCBI Taxonomy" id="114155"/>
    <lineage>
        <taxon>Eukaryota</taxon>
        <taxon>Fungi</taxon>
        <taxon>Dikarya</taxon>
        <taxon>Basidiomycota</taxon>
        <taxon>Agaricomycotina</taxon>
        <taxon>Agaricomycetes</taxon>
        <taxon>Polyporales</taxon>
        <taxon>Polyporaceae</taxon>
        <taxon>Dichomitus</taxon>
    </lineage>
</organism>
<name>A0A4Q9MTM3_9APHY</name>
<evidence type="ECO:0000313" key="1">
    <source>
        <dbReference type="EMBL" id="TBU31260.1"/>
    </source>
</evidence>
<proteinExistence type="predicted"/>
<reference evidence="1" key="1">
    <citation type="submission" date="2019-01" db="EMBL/GenBank/DDBJ databases">
        <title>Draft genome sequences of three monokaryotic isolates of the white-rot basidiomycete fungus Dichomitus squalens.</title>
        <authorList>
            <consortium name="DOE Joint Genome Institute"/>
            <person name="Lopez S.C."/>
            <person name="Andreopoulos B."/>
            <person name="Pangilinan J."/>
            <person name="Lipzen A."/>
            <person name="Riley R."/>
            <person name="Ahrendt S."/>
            <person name="Ng V."/>
            <person name="Barry K."/>
            <person name="Daum C."/>
            <person name="Grigoriev I.V."/>
            <person name="Hilden K.S."/>
            <person name="Makela M.R."/>
            <person name="de Vries R.P."/>
        </authorList>
    </citation>
    <scope>NUCLEOTIDE SEQUENCE [LARGE SCALE GENOMIC DNA]</scope>
    <source>
        <strain evidence="1">OM18370.1</strain>
    </source>
</reference>
<sequence>MRADVCHRSRTPPASVTTILSLCKALSSPALPCLNAHVHFPLEISINELEISIDAFWCRVAGRTLDRELSWGISRHTPRRFTSRRRGLTGIS</sequence>
<dbReference type="Proteomes" id="UP000292957">
    <property type="component" value="Unassembled WGS sequence"/>
</dbReference>
<protein>
    <submittedName>
        <fullName evidence="1">Uncharacterized protein</fullName>
    </submittedName>
</protein>
<dbReference type="EMBL" id="ML143400">
    <property type="protein sequence ID" value="TBU31260.1"/>
    <property type="molecule type" value="Genomic_DNA"/>
</dbReference>
<dbReference type="AlphaFoldDB" id="A0A4Q9MTM3"/>